<dbReference type="OrthoDB" id="418445at2759"/>
<dbReference type="GO" id="GO:0006364">
    <property type="term" value="P:rRNA processing"/>
    <property type="evidence" value="ECO:0007669"/>
    <property type="project" value="InterPro"/>
</dbReference>
<dbReference type="InterPro" id="IPR023799">
    <property type="entry name" value="RbfA_dom_sf"/>
</dbReference>
<accession>A0A2T7NHL6</accession>
<dbReference type="InterPro" id="IPR015946">
    <property type="entry name" value="KH_dom-like_a/b"/>
</dbReference>
<dbReference type="Pfam" id="PF02033">
    <property type="entry name" value="RBFA"/>
    <property type="match status" value="1"/>
</dbReference>
<proteinExistence type="predicted"/>
<dbReference type="InterPro" id="IPR039212">
    <property type="entry name" value="RBFA_mitochondrial"/>
</dbReference>
<organism evidence="1 2">
    <name type="scientific">Pomacea canaliculata</name>
    <name type="common">Golden apple snail</name>
    <dbReference type="NCBI Taxonomy" id="400727"/>
    <lineage>
        <taxon>Eukaryota</taxon>
        <taxon>Metazoa</taxon>
        <taxon>Spiralia</taxon>
        <taxon>Lophotrochozoa</taxon>
        <taxon>Mollusca</taxon>
        <taxon>Gastropoda</taxon>
        <taxon>Caenogastropoda</taxon>
        <taxon>Architaenioglossa</taxon>
        <taxon>Ampullarioidea</taxon>
        <taxon>Ampullariidae</taxon>
        <taxon>Pomacea</taxon>
    </lineage>
</organism>
<comment type="caution">
    <text evidence="1">The sequence shown here is derived from an EMBL/GenBank/DDBJ whole genome shotgun (WGS) entry which is preliminary data.</text>
</comment>
<dbReference type="Gene3D" id="3.30.300.20">
    <property type="match status" value="1"/>
</dbReference>
<dbReference type="PANTHER" id="PTHR14725:SF0">
    <property type="entry name" value="RIBOSOME-BINDING FACTOR A, MITOCHONDRIAL-RELATED"/>
    <property type="match status" value="1"/>
</dbReference>
<evidence type="ECO:0000313" key="2">
    <source>
        <dbReference type="Proteomes" id="UP000245119"/>
    </source>
</evidence>
<keyword evidence="2" id="KW-1185">Reference proteome</keyword>
<protein>
    <recommendedName>
        <fullName evidence="3">Ribosome-binding factor A, mitochondrial</fullName>
    </recommendedName>
</protein>
<evidence type="ECO:0008006" key="3">
    <source>
        <dbReference type="Google" id="ProtNLM"/>
    </source>
</evidence>
<dbReference type="InterPro" id="IPR000238">
    <property type="entry name" value="RbfA"/>
</dbReference>
<evidence type="ECO:0000313" key="1">
    <source>
        <dbReference type="EMBL" id="PVD20669.1"/>
    </source>
</evidence>
<gene>
    <name evidence="1" type="ORF">C0Q70_18827</name>
</gene>
<sequence>MDVELQHKDDKDTSKVVQQRRWHEMFSKEDEFTPKVKPVYTEGQLRRARQVGHVLYDAIVQIVNSGQLSPQIAEMAVEIVQVKVVPNFSAVNIYWMASGSDKDGRVQTLLQQHEGTLRQILTSYHILGRIPRLSFVRDDSQAHYMQVEHLLSTADFGPDFTPSQLTTSIRDNIYHKRSNDHSLSDSNRLVVDRLQHDLQQQNNFNNTADFHDKSLPQAVTCEVSNLISCGAALDAKCTELFDAKEKDTPASMLQAGFRDNLYGVEHTQLMNKVLTRKKKTRVPITATESSPSDITPVMDANSLKNLVRKRREAKGRQLSDYHYLGMQDWSSDDDKVTTDDEFDER</sequence>
<reference evidence="1 2" key="1">
    <citation type="submission" date="2018-04" db="EMBL/GenBank/DDBJ databases">
        <title>The genome of golden apple snail Pomacea canaliculata provides insight into stress tolerance and invasive adaptation.</title>
        <authorList>
            <person name="Liu C."/>
            <person name="Liu B."/>
            <person name="Ren Y."/>
            <person name="Zhang Y."/>
            <person name="Wang H."/>
            <person name="Li S."/>
            <person name="Jiang F."/>
            <person name="Yin L."/>
            <person name="Zhang G."/>
            <person name="Qian W."/>
            <person name="Fan W."/>
        </authorList>
    </citation>
    <scope>NUCLEOTIDE SEQUENCE [LARGE SCALE GENOMIC DNA]</scope>
    <source>
        <strain evidence="1">SZHN2017</strain>
        <tissue evidence="1">Muscle</tissue>
    </source>
</reference>
<dbReference type="SUPFAM" id="SSF89919">
    <property type="entry name" value="Ribosome-binding factor A, RbfA"/>
    <property type="match status" value="1"/>
</dbReference>
<dbReference type="STRING" id="400727.A0A2T7NHL6"/>
<dbReference type="PANTHER" id="PTHR14725">
    <property type="entry name" value="RIBOSOME-BINDING FACTOR A, MITOCHONDRIAL-RELATED"/>
    <property type="match status" value="1"/>
</dbReference>
<name>A0A2T7NHL6_POMCA</name>
<dbReference type="EMBL" id="PZQS01000012">
    <property type="protein sequence ID" value="PVD20669.1"/>
    <property type="molecule type" value="Genomic_DNA"/>
</dbReference>
<dbReference type="Proteomes" id="UP000245119">
    <property type="component" value="Linkage Group LG12"/>
</dbReference>
<dbReference type="AlphaFoldDB" id="A0A2T7NHL6"/>